<accession>A0A1M6SH63</accession>
<evidence type="ECO:0000256" key="1">
    <source>
        <dbReference type="SAM" id="Phobius"/>
    </source>
</evidence>
<keyword evidence="3" id="KW-1185">Reference proteome</keyword>
<gene>
    <name evidence="2" type="ORF">SAMN05443637_106139</name>
</gene>
<sequence>MAVGTTARRGIDMFAGLLRIVGLLIVAVLVVHILLVVLEANPANTFAQTVAELADTFDLGLSNLFQYSEAKLSVILNYGIAAAIWFLITAVVVRLVRRLG</sequence>
<proteinExistence type="predicted"/>
<evidence type="ECO:0008006" key="4">
    <source>
        <dbReference type="Google" id="ProtNLM"/>
    </source>
</evidence>
<dbReference type="STRING" id="1848.SAMN05443637_106139"/>
<name>A0A1M6SH63_PSETH</name>
<evidence type="ECO:0000313" key="3">
    <source>
        <dbReference type="Proteomes" id="UP000184363"/>
    </source>
</evidence>
<reference evidence="2 3" key="1">
    <citation type="submission" date="2016-11" db="EMBL/GenBank/DDBJ databases">
        <authorList>
            <person name="Jaros S."/>
            <person name="Januszkiewicz K."/>
            <person name="Wedrychowicz H."/>
        </authorList>
    </citation>
    <scope>NUCLEOTIDE SEQUENCE [LARGE SCALE GENOMIC DNA]</scope>
    <source>
        <strain evidence="2 3">DSM 43832</strain>
    </source>
</reference>
<dbReference type="EMBL" id="FRAP01000006">
    <property type="protein sequence ID" value="SHK43927.1"/>
    <property type="molecule type" value="Genomic_DNA"/>
</dbReference>
<keyword evidence="1" id="KW-1133">Transmembrane helix</keyword>
<organism evidence="2 3">
    <name type="scientific">Pseudonocardia thermophila</name>
    <dbReference type="NCBI Taxonomy" id="1848"/>
    <lineage>
        <taxon>Bacteria</taxon>
        <taxon>Bacillati</taxon>
        <taxon>Actinomycetota</taxon>
        <taxon>Actinomycetes</taxon>
        <taxon>Pseudonocardiales</taxon>
        <taxon>Pseudonocardiaceae</taxon>
        <taxon>Pseudonocardia</taxon>
    </lineage>
</organism>
<keyword evidence="1" id="KW-0472">Membrane</keyword>
<dbReference type="OrthoDB" id="5192539at2"/>
<protein>
    <recommendedName>
        <fullName evidence="4">YGGT family protein</fullName>
    </recommendedName>
</protein>
<dbReference type="AlphaFoldDB" id="A0A1M6SH63"/>
<feature type="transmembrane region" description="Helical" evidence="1">
    <location>
        <begin position="75"/>
        <end position="96"/>
    </location>
</feature>
<evidence type="ECO:0000313" key="2">
    <source>
        <dbReference type="EMBL" id="SHK43927.1"/>
    </source>
</evidence>
<dbReference type="RefSeq" id="WP_073456858.1">
    <property type="nucleotide sequence ID" value="NZ_CALGVN010000068.1"/>
</dbReference>
<dbReference type="Proteomes" id="UP000184363">
    <property type="component" value="Unassembled WGS sequence"/>
</dbReference>
<feature type="transmembrane region" description="Helical" evidence="1">
    <location>
        <begin position="17"/>
        <end position="38"/>
    </location>
</feature>
<keyword evidence="1" id="KW-0812">Transmembrane</keyword>